<evidence type="ECO:0000256" key="7">
    <source>
        <dbReference type="ARBA" id="ARBA00022840"/>
    </source>
</evidence>
<dbReference type="Pfam" id="PF07730">
    <property type="entry name" value="HisKA_3"/>
    <property type="match status" value="1"/>
</dbReference>
<feature type="transmembrane region" description="Helical" evidence="9">
    <location>
        <begin position="143"/>
        <end position="165"/>
    </location>
</feature>
<evidence type="ECO:0000256" key="2">
    <source>
        <dbReference type="ARBA" id="ARBA00012438"/>
    </source>
</evidence>
<keyword evidence="4" id="KW-0808">Transferase</keyword>
<sequence>MQSPATSQAKPRLWRALPVALTITLAVSYFVVARTEIFTIVSEDGNWVIPITLLAQAMFLGFRYRWPLITFWGVIALDIPIMFVSHGELTAASFAIMVATYNLRRHSAAKRAYAMIALGFAVTTAIHFLTVQQSTQIVEEWRLFAALGQALATYAIASVIAEAVLAQGRLSSILRERAELAERDQERNAKEAVQQERNLIARELHDIAAHHLTGIILSSQAVKSLLVSNPEQASEYLATVQSEARTALENIRQTVGLLRTDGEGDLAPAPSLDDLPQLVSEHRARGTTVELSSIGNPAALGTIAGIAVYRTVQESLANAAKHAPGAACTVEATWTDTHLSIVIANSASTREVLYVPSGGHGLLGMRERASLVNGTLTVGPRVDGGWSTQLTVPIADHHSSPTESSQ</sequence>
<dbReference type="InterPro" id="IPR036890">
    <property type="entry name" value="HATPase_C_sf"/>
</dbReference>
<dbReference type="CDD" id="cd16917">
    <property type="entry name" value="HATPase_UhpB-NarQ-NarX-like"/>
    <property type="match status" value="1"/>
</dbReference>
<evidence type="ECO:0000256" key="9">
    <source>
        <dbReference type="SAM" id="Phobius"/>
    </source>
</evidence>
<dbReference type="GO" id="GO:0000155">
    <property type="term" value="F:phosphorelay sensor kinase activity"/>
    <property type="evidence" value="ECO:0007669"/>
    <property type="project" value="InterPro"/>
</dbReference>
<feature type="transmembrane region" description="Helical" evidence="9">
    <location>
        <begin position="12"/>
        <end position="33"/>
    </location>
</feature>
<evidence type="ECO:0000256" key="6">
    <source>
        <dbReference type="ARBA" id="ARBA00022777"/>
    </source>
</evidence>
<dbReference type="EC" id="2.7.13.3" evidence="2"/>
<keyword evidence="9" id="KW-1133">Transmembrane helix</keyword>
<dbReference type="GO" id="GO:0046983">
    <property type="term" value="F:protein dimerization activity"/>
    <property type="evidence" value="ECO:0007669"/>
    <property type="project" value="InterPro"/>
</dbReference>
<gene>
    <name evidence="11" type="ORF">FHX76_002762</name>
</gene>
<dbReference type="EMBL" id="JAAMOX010000002">
    <property type="protein sequence ID" value="NIH54866.1"/>
    <property type="molecule type" value="Genomic_DNA"/>
</dbReference>
<evidence type="ECO:0000259" key="10">
    <source>
        <dbReference type="Pfam" id="PF07730"/>
    </source>
</evidence>
<feature type="domain" description="Signal transduction histidine kinase subgroup 3 dimerisation and phosphoacceptor" evidence="10">
    <location>
        <begin position="196"/>
        <end position="261"/>
    </location>
</feature>
<proteinExistence type="predicted"/>
<keyword evidence="8" id="KW-0902">Two-component regulatory system</keyword>
<evidence type="ECO:0000256" key="1">
    <source>
        <dbReference type="ARBA" id="ARBA00000085"/>
    </source>
</evidence>
<evidence type="ECO:0000256" key="3">
    <source>
        <dbReference type="ARBA" id="ARBA00022553"/>
    </source>
</evidence>
<organism evidence="11 12">
    <name type="scientific">Lysinibacter cavernae</name>
    <dbReference type="NCBI Taxonomy" id="1640652"/>
    <lineage>
        <taxon>Bacteria</taxon>
        <taxon>Bacillati</taxon>
        <taxon>Actinomycetota</taxon>
        <taxon>Actinomycetes</taxon>
        <taxon>Micrococcales</taxon>
        <taxon>Microbacteriaceae</taxon>
        <taxon>Lysinibacter</taxon>
    </lineage>
</organism>
<dbReference type="GO" id="GO:0016020">
    <property type="term" value="C:membrane"/>
    <property type="evidence" value="ECO:0007669"/>
    <property type="project" value="InterPro"/>
</dbReference>
<comment type="caution">
    <text evidence="11">The sequence shown here is derived from an EMBL/GenBank/DDBJ whole genome shotgun (WGS) entry which is preliminary data.</text>
</comment>
<keyword evidence="3" id="KW-0597">Phosphoprotein</keyword>
<dbReference type="Proteomes" id="UP000541033">
    <property type="component" value="Unassembled WGS sequence"/>
</dbReference>
<reference evidence="11 12" key="1">
    <citation type="submission" date="2020-02" db="EMBL/GenBank/DDBJ databases">
        <title>Sequencing the genomes of 1000 actinobacteria strains.</title>
        <authorList>
            <person name="Klenk H.-P."/>
        </authorList>
    </citation>
    <scope>NUCLEOTIDE SEQUENCE [LARGE SCALE GENOMIC DNA]</scope>
    <source>
        <strain evidence="11 12">DSM 27960</strain>
    </source>
</reference>
<dbReference type="PANTHER" id="PTHR24421:SF10">
    <property type="entry name" value="NITRATE_NITRITE SENSOR PROTEIN NARQ"/>
    <property type="match status" value="1"/>
</dbReference>
<evidence type="ECO:0000256" key="5">
    <source>
        <dbReference type="ARBA" id="ARBA00022741"/>
    </source>
</evidence>
<feature type="transmembrane region" description="Helical" evidence="9">
    <location>
        <begin position="45"/>
        <end position="64"/>
    </location>
</feature>
<protein>
    <recommendedName>
        <fullName evidence="2">histidine kinase</fullName>
        <ecNumber evidence="2">2.7.13.3</ecNumber>
    </recommendedName>
</protein>
<evidence type="ECO:0000256" key="8">
    <source>
        <dbReference type="ARBA" id="ARBA00023012"/>
    </source>
</evidence>
<dbReference type="RefSeq" id="WP_167151463.1">
    <property type="nucleotide sequence ID" value="NZ_JAAMOX010000002.1"/>
</dbReference>
<dbReference type="GO" id="GO:0005524">
    <property type="term" value="F:ATP binding"/>
    <property type="evidence" value="ECO:0007669"/>
    <property type="project" value="UniProtKB-KW"/>
</dbReference>
<dbReference type="InterPro" id="IPR050482">
    <property type="entry name" value="Sensor_HK_TwoCompSys"/>
</dbReference>
<evidence type="ECO:0000256" key="4">
    <source>
        <dbReference type="ARBA" id="ARBA00022679"/>
    </source>
</evidence>
<dbReference type="SUPFAM" id="SSF55874">
    <property type="entry name" value="ATPase domain of HSP90 chaperone/DNA topoisomerase II/histidine kinase"/>
    <property type="match status" value="1"/>
</dbReference>
<keyword evidence="12" id="KW-1185">Reference proteome</keyword>
<keyword evidence="5" id="KW-0547">Nucleotide-binding</keyword>
<accession>A0A7X5R3F5</accession>
<feature type="transmembrane region" description="Helical" evidence="9">
    <location>
        <begin position="112"/>
        <end position="131"/>
    </location>
</feature>
<keyword evidence="9" id="KW-0812">Transmembrane</keyword>
<dbReference type="InterPro" id="IPR011712">
    <property type="entry name" value="Sig_transdc_His_kin_sub3_dim/P"/>
</dbReference>
<dbReference type="Gene3D" id="1.20.5.1930">
    <property type="match status" value="1"/>
</dbReference>
<keyword evidence="9" id="KW-0472">Membrane</keyword>
<comment type="catalytic activity">
    <reaction evidence="1">
        <text>ATP + protein L-histidine = ADP + protein N-phospho-L-histidine.</text>
        <dbReference type="EC" id="2.7.13.3"/>
    </reaction>
</comment>
<dbReference type="AlphaFoldDB" id="A0A7X5R3F5"/>
<name>A0A7X5R3F5_9MICO</name>
<feature type="transmembrane region" description="Helical" evidence="9">
    <location>
        <begin position="70"/>
        <end position="100"/>
    </location>
</feature>
<keyword evidence="7" id="KW-0067">ATP-binding</keyword>
<evidence type="ECO:0000313" key="12">
    <source>
        <dbReference type="Proteomes" id="UP000541033"/>
    </source>
</evidence>
<evidence type="ECO:0000313" key="11">
    <source>
        <dbReference type="EMBL" id="NIH54866.1"/>
    </source>
</evidence>
<dbReference type="Gene3D" id="3.30.565.10">
    <property type="entry name" value="Histidine kinase-like ATPase, C-terminal domain"/>
    <property type="match status" value="1"/>
</dbReference>
<keyword evidence="6 11" id="KW-0418">Kinase</keyword>
<dbReference type="PANTHER" id="PTHR24421">
    <property type="entry name" value="NITRATE/NITRITE SENSOR PROTEIN NARX-RELATED"/>
    <property type="match status" value="1"/>
</dbReference>